<accession>A0A2P5YBI3</accession>
<dbReference type="Proteomes" id="UP000239757">
    <property type="component" value="Unassembled WGS sequence"/>
</dbReference>
<dbReference type="PANTHER" id="PTHR47074:SF61">
    <property type="entry name" value="RNASE H TYPE-1 DOMAIN-CONTAINING PROTEIN"/>
    <property type="match status" value="1"/>
</dbReference>
<dbReference type="InterPro" id="IPR052929">
    <property type="entry name" value="RNase_H-like_EbsB-rel"/>
</dbReference>
<dbReference type="EMBL" id="KZ663405">
    <property type="protein sequence ID" value="PPS12972.1"/>
    <property type="molecule type" value="Genomic_DNA"/>
</dbReference>
<dbReference type="PANTHER" id="PTHR47074">
    <property type="entry name" value="BNAC02G40300D PROTEIN"/>
    <property type="match status" value="1"/>
</dbReference>
<organism evidence="1 2">
    <name type="scientific">Gossypium barbadense</name>
    <name type="common">Sea Island cotton</name>
    <name type="synonym">Hibiscus barbadensis</name>
    <dbReference type="NCBI Taxonomy" id="3634"/>
    <lineage>
        <taxon>Eukaryota</taxon>
        <taxon>Viridiplantae</taxon>
        <taxon>Streptophyta</taxon>
        <taxon>Embryophyta</taxon>
        <taxon>Tracheophyta</taxon>
        <taxon>Spermatophyta</taxon>
        <taxon>Magnoliopsida</taxon>
        <taxon>eudicotyledons</taxon>
        <taxon>Gunneridae</taxon>
        <taxon>Pentapetalae</taxon>
        <taxon>rosids</taxon>
        <taxon>malvids</taxon>
        <taxon>Malvales</taxon>
        <taxon>Malvaceae</taxon>
        <taxon>Malvoideae</taxon>
        <taxon>Gossypium</taxon>
    </lineage>
</organism>
<protein>
    <recommendedName>
        <fullName evidence="3">RNase H type-1 domain-containing protein</fullName>
    </recommendedName>
</protein>
<sequence length="183" mass="20408">MGSTTCRRCQHEGETPEHLFRECPTAKETWESLGVFWPNTEASYVKNSLKELDGVKTNLPARQITNRWVAPTGSRVKINFDAAFNKQRNKSCSGMVVGNEKRDVICFTTVFHSSVPSLFAAEALAGFQAIHLGLFLHHRESNQVAHFIATEGLKNRENSYLVSMVFSGAEDAVLADRKGLECM</sequence>
<proteinExistence type="predicted"/>
<name>A0A2P5YBI3_GOSBA</name>
<dbReference type="AlphaFoldDB" id="A0A2P5YBI3"/>
<evidence type="ECO:0000313" key="1">
    <source>
        <dbReference type="EMBL" id="PPS12972.1"/>
    </source>
</evidence>
<evidence type="ECO:0000313" key="2">
    <source>
        <dbReference type="Proteomes" id="UP000239757"/>
    </source>
</evidence>
<dbReference type="OrthoDB" id="999700at2759"/>
<gene>
    <name evidence="1" type="ORF">GOBAR_AA07678</name>
</gene>
<evidence type="ECO:0008006" key="3">
    <source>
        <dbReference type="Google" id="ProtNLM"/>
    </source>
</evidence>
<reference evidence="1 2" key="1">
    <citation type="submission" date="2015-01" db="EMBL/GenBank/DDBJ databases">
        <title>Genome of allotetraploid Gossypium barbadense reveals genomic plasticity and fiber elongation in cotton evolution.</title>
        <authorList>
            <person name="Chen X."/>
            <person name="Liu X."/>
            <person name="Zhao B."/>
            <person name="Zheng H."/>
            <person name="Hu Y."/>
            <person name="Lu G."/>
            <person name="Yang C."/>
            <person name="Chen J."/>
            <person name="Shan C."/>
            <person name="Zhang L."/>
            <person name="Zhou Y."/>
            <person name="Wang L."/>
            <person name="Guo W."/>
            <person name="Bai Y."/>
            <person name="Ruan J."/>
            <person name="Shangguan X."/>
            <person name="Mao Y."/>
            <person name="Jiang J."/>
            <person name="Zhu Y."/>
            <person name="Lei J."/>
            <person name="Kang H."/>
            <person name="Chen S."/>
            <person name="He X."/>
            <person name="Wang R."/>
            <person name="Wang Y."/>
            <person name="Chen J."/>
            <person name="Wang L."/>
            <person name="Yu S."/>
            <person name="Wang B."/>
            <person name="Wei J."/>
            <person name="Song S."/>
            <person name="Lu X."/>
            <person name="Gao Z."/>
            <person name="Gu W."/>
            <person name="Deng X."/>
            <person name="Ma D."/>
            <person name="Wang S."/>
            <person name="Liang W."/>
            <person name="Fang L."/>
            <person name="Cai C."/>
            <person name="Zhu X."/>
            <person name="Zhou B."/>
            <person name="Zhang Y."/>
            <person name="Chen Z."/>
            <person name="Xu S."/>
            <person name="Zhu R."/>
            <person name="Wang S."/>
            <person name="Zhang T."/>
            <person name="Zhao G."/>
        </authorList>
    </citation>
    <scope>NUCLEOTIDE SEQUENCE [LARGE SCALE GENOMIC DNA]</scope>
    <source>
        <strain evidence="2">cv. Xinhai21</strain>
        <tissue evidence="1">Leaf</tissue>
    </source>
</reference>